<keyword evidence="3" id="KW-0677">Repeat</keyword>
<dbReference type="InterPro" id="IPR001627">
    <property type="entry name" value="Semap_dom"/>
</dbReference>
<keyword evidence="5" id="KW-0472">Membrane</keyword>
<dbReference type="SMART" id="SM00630">
    <property type="entry name" value="Sema"/>
    <property type="match status" value="1"/>
</dbReference>
<comment type="subcellular location">
    <subcellularLocation>
        <location evidence="1">Membrane</location>
        <topology evidence="1">Single-pass membrane protein</topology>
    </subcellularLocation>
</comment>
<evidence type="ECO:0000256" key="3">
    <source>
        <dbReference type="ARBA" id="ARBA00022737"/>
    </source>
</evidence>
<comment type="function">
    <text evidence="8">Bifunctional axonal guidance cue regulated by sulfated proteoglycans; attractive effects result from interactions with heparan sulfate proteoglycans (HSPGs), while the inhibitory effects depend on interactions with chondroitin sulfate proteoglycans (CSPGs). Ligand for receptor PLXNB3. In glioma cells, SEMA5A stimulation of PLXNB3 results in the disassembly of F-actin stress fibers, disruption of focal adhesions and cellular collapse as well as inhibition of cell migration and invasion through ARHGDIA-mediated inactivation of RAC1. May promote angiogenesis by increasing endothelial cell proliferation and migration and inhibiting apoptosis.</text>
</comment>
<dbReference type="SMART" id="SM00209">
    <property type="entry name" value="TSP1"/>
    <property type="match status" value="5"/>
</dbReference>
<evidence type="ECO:0000256" key="8">
    <source>
        <dbReference type="ARBA" id="ARBA00056685"/>
    </source>
</evidence>
<proteinExistence type="predicted"/>
<evidence type="ECO:0000313" key="14">
    <source>
        <dbReference type="Ensembl" id="ENSSMAP00000063083.1"/>
    </source>
</evidence>
<keyword evidence="4" id="KW-0524">Neurogenesis</keyword>
<dbReference type="GO" id="GO:0007411">
    <property type="term" value="P:axon guidance"/>
    <property type="evidence" value="ECO:0007669"/>
    <property type="project" value="TreeGrafter"/>
</dbReference>
<dbReference type="GO" id="GO:0005886">
    <property type="term" value="C:plasma membrane"/>
    <property type="evidence" value="ECO:0007669"/>
    <property type="project" value="TreeGrafter"/>
</dbReference>
<evidence type="ECO:0000256" key="2">
    <source>
        <dbReference type="ARBA" id="ARBA00022692"/>
    </source>
</evidence>
<dbReference type="GO" id="GO:0030215">
    <property type="term" value="F:semaphorin receptor binding"/>
    <property type="evidence" value="ECO:0007669"/>
    <property type="project" value="InterPro"/>
</dbReference>
<dbReference type="GO" id="GO:0001755">
    <property type="term" value="P:neural crest cell migration"/>
    <property type="evidence" value="ECO:0007669"/>
    <property type="project" value="TreeGrafter"/>
</dbReference>
<dbReference type="GeneTree" id="ENSGT00940000158036"/>
<dbReference type="FunFam" id="2.20.100.10:FF:000001">
    <property type="entry name" value="semaphorin-5A isoform X1"/>
    <property type="match status" value="3"/>
</dbReference>
<protein>
    <recommendedName>
        <fullName evidence="10">Semaphorin-5A</fullName>
    </recommendedName>
    <alternativeName>
        <fullName evidence="11">Semaphorin-F</fullName>
    </alternativeName>
</protein>
<sequence length="902" mass="100869">MDLILATLFSMEPWIFRFKAEGTVDYSQLTFDPGQNELIVGASFTPTAFSLSLALSLQEAEWRCDEFTKGACFSRGKSEEECQNYIRVLLVNGNRLFTCGTNAFTPICTNRTLTNLTEIHDQISGMARCPYNPLHNSTALITSSGELYAATAMDFSGRDPAIYRSLGGLPPLRTAQYNSKWLNEPNFVSSYDIANFTYFFFRENAVEHDCGRTVFSRAGRVCKNDIGGRFLLEDTWTTFMKARLNCSRPGEIPFNYNELQGTFYLPELELLYGIFTTNVNSIAASAVCAFNLSAISQVFNGPFKYQENSRSAWLPYPNPNPDFQCGTIDSGTYVNLTERNLQDAQKFLLMHEVVQPVVPVPYFMEDNVRFTHVAVDVVQGKDMLFHIIYLATDYGTIRKVLSPLNQSTGSCLLEEIELFPPRKRQPIRSLLILHSRSELYVGVRDQVIKIPLKRCSYHKISKPCKSAFVRATGGAHSCPPSIHLAVFLQNGAWTPWTVWSPCSTSCGIGFQVRQRSCSNPTPRHGGRVCVGQNREERYCNEHLPCPPHVYWSAWSAWERCTVPCGGGVQSRRRTCENGNDCPGCGQEYQSCNTLPCPDLKKTTPWTPWTPVNISDNGGHYEQRFRYTCKARIPDPSLLEVGRQRIEMRYCSSDGSTGCSTDGEVLRLGRISGHTVNGGWSSWGSWTQCSRDCSRGIRSRKRACSNPEPKHGGQTCLGPPQEYQECNVTPCPVDGSWSCWSSWSKCSVTCGGGHYMRTRTCSNPPPAYGGDICLGLHTEEALCNTQPCPESWSSWSEWSHCDSNGAQLRVRHCDVLFPTGNQCSGNNSENRPCAPDSNFIPGDLSHTHTHTHLPSEVAHVSRARFLSSVMSWALVHDSAHKSDYTHAFCAAHHRLPTAVIHFI</sequence>
<dbReference type="Ensembl" id="ENSSMAT00000083686.1">
    <property type="protein sequence ID" value="ENSSMAP00000063083.1"/>
    <property type="gene ID" value="ENSSMAG00000017357.2"/>
</dbReference>
<dbReference type="PROSITE" id="PS50092">
    <property type="entry name" value="TSP1"/>
    <property type="match status" value="5"/>
</dbReference>
<dbReference type="SUPFAM" id="SSF101912">
    <property type="entry name" value="Sema domain"/>
    <property type="match status" value="1"/>
</dbReference>
<keyword evidence="6" id="KW-1015">Disulfide bond</keyword>
<dbReference type="Pfam" id="PF01403">
    <property type="entry name" value="Sema"/>
    <property type="match status" value="1"/>
</dbReference>
<dbReference type="SUPFAM" id="SSF82895">
    <property type="entry name" value="TSP-1 type 1 repeat"/>
    <property type="match status" value="5"/>
</dbReference>
<dbReference type="AlphaFoldDB" id="A0A8D3DU74"/>
<comment type="subunit">
    <text evidence="9">Binds PLXNB3.</text>
</comment>
<name>A0A8D3DU74_SCOMX</name>
<evidence type="ECO:0000256" key="6">
    <source>
        <dbReference type="ARBA" id="ARBA00023157"/>
    </source>
</evidence>
<evidence type="ECO:0000256" key="10">
    <source>
        <dbReference type="ARBA" id="ARBA00074104"/>
    </source>
</evidence>
<evidence type="ECO:0000256" key="5">
    <source>
        <dbReference type="ARBA" id="ARBA00022989"/>
    </source>
</evidence>
<reference evidence="14" key="1">
    <citation type="submission" date="2023-05" db="EMBL/GenBank/DDBJ databases">
        <title>High-quality long-read genome of Scophthalmus maximus.</title>
        <authorList>
            <person name="Lien S."/>
            <person name="Martinez P."/>
        </authorList>
    </citation>
    <scope>NUCLEOTIDE SEQUENCE [LARGE SCALE GENOMIC DNA]</scope>
</reference>
<comment type="caution">
    <text evidence="12">Lacks conserved residue(s) required for the propagation of feature annotation.</text>
</comment>
<reference evidence="14" key="2">
    <citation type="submission" date="2025-08" db="UniProtKB">
        <authorList>
            <consortium name="Ensembl"/>
        </authorList>
    </citation>
    <scope>IDENTIFICATION</scope>
</reference>
<dbReference type="InterPro" id="IPR036383">
    <property type="entry name" value="TSP1_rpt_sf"/>
</dbReference>
<evidence type="ECO:0000313" key="15">
    <source>
        <dbReference type="Proteomes" id="UP000694558"/>
    </source>
</evidence>
<dbReference type="InterPro" id="IPR000884">
    <property type="entry name" value="TSP1_rpt"/>
</dbReference>
<dbReference type="GO" id="GO:0030335">
    <property type="term" value="P:positive regulation of cell migration"/>
    <property type="evidence" value="ECO:0007669"/>
    <property type="project" value="TreeGrafter"/>
</dbReference>
<dbReference type="InterPro" id="IPR036352">
    <property type="entry name" value="Semap_dom_sf"/>
</dbReference>
<evidence type="ECO:0000256" key="9">
    <source>
        <dbReference type="ARBA" id="ARBA00062302"/>
    </source>
</evidence>
<dbReference type="InterPro" id="IPR015943">
    <property type="entry name" value="WD40/YVTN_repeat-like_dom_sf"/>
</dbReference>
<evidence type="ECO:0000256" key="11">
    <source>
        <dbReference type="ARBA" id="ARBA00083067"/>
    </source>
</evidence>
<dbReference type="PANTHER" id="PTHR11036">
    <property type="entry name" value="SEMAPHORIN"/>
    <property type="match status" value="1"/>
</dbReference>
<dbReference type="Gene3D" id="2.20.100.10">
    <property type="entry name" value="Thrombospondin type-1 (TSP1) repeat"/>
    <property type="match status" value="5"/>
</dbReference>
<dbReference type="PRINTS" id="PR01705">
    <property type="entry name" value="TSP1REPEAT"/>
</dbReference>
<keyword evidence="7" id="KW-0325">Glycoprotein</keyword>
<evidence type="ECO:0000256" key="7">
    <source>
        <dbReference type="ARBA" id="ARBA00023180"/>
    </source>
</evidence>
<evidence type="ECO:0000256" key="1">
    <source>
        <dbReference type="ARBA" id="ARBA00004167"/>
    </source>
</evidence>
<dbReference type="InterPro" id="IPR027231">
    <property type="entry name" value="Semaphorin"/>
</dbReference>
<dbReference type="FunFam" id="2.130.10.10:FF:000048">
    <property type="entry name" value="semaphorin-5B isoform X1"/>
    <property type="match status" value="1"/>
</dbReference>
<feature type="domain" description="Sema" evidence="13">
    <location>
        <begin position="1"/>
        <end position="452"/>
    </location>
</feature>
<gene>
    <name evidence="14" type="primary">sema5a</name>
</gene>
<dbReference type="Pfam" id="PF00090">
    <property type="entry name" value="TSP_1"/>
    <property type="match status" value="5"/>
</dbReference>
<organism evidence="14 15">
    <name type="scientific">Scophthalmus maximus</name>
    <name type="common">Turbot</name>
    <name type="synonym">Psetta maxima</name>
    <dbReference type="NCBI Taxonomy" id="52904"/>
    <lineage>
        <taxon>Eukaryota</taxon>
        <taxon>Metazoa</taxon>
        <taxon>Chordata</taxon>
        <taxon>Craniata</taxon>
        <taxon>Vertebrata</taxon>
        <taxon>Euteleostomi</taxon>
        <taxon>Actinopterygii</taxon>
        <taxon>Neopterygii</taxon>
        <taxon>Teleostei</taxon>
        <taxon>Neoteleostei</taxon>
        <taxon>Acanthomorphata</taxon>
        <taxon>Carangaria</taxon>
        <taxon>Pleuronectiformes</taxon>
        <taxon>Pleuronectoidei</taxon>
        <taxon>Scophthalmidae</taxon>
        <taxon>Scophthalmus</taxon>
    </lineage>
</organism>
<dbReference type="Proteomes" id="UP000694558">
    <property type="component" value="Chromosome 21"/>
</dbReference>
<keyword evidence="5" id="KW-1133">Transmembrane helix</keyword>
<dbReference type="PROSITE" id="PS51004">
    <property type="entry name" value="SEMA"/>
    <property type="match status" value="1"/>
</dbReference>
<evidence type="ECO:0000256" key="4">
    <source>
        <dbReference type="ARBA" id="ARBA00022902"/>
    </source>
</evidence>
<dbReference type="PANTHER" id="PTHR11036:SF78">
    <property type="entry name" value="SEMAPHORIN-5A"/>
    <property type="match status" value="1"/>
</dbReference>
<dbReference type="Pfam" id="PF23260">
    <property type="entry name" value="TSP1_2"/>
    <property type="match status" value="1"/>
</dbReference>
<keyword evidence="2" id="KW-0812">Transmembrane</keyword>
<dbReference type="GO" id="GO:0071526">
    <property type="term" value="P:semaphorin-plexin signaling pathway"/>
    <property type="evidence" value="ECO:0007669"/>
    <property type="project" value="TreeGrafter"/>
</dbReference>
<evidence type="ECO:0000256" key="12">
    <source>
        <dbReference type="PROSITE-ProRule" id="PRU00352"/>
    </source>
</evidence>
<accession>A0A8D3DU74</accession>
<dbReference type="GO" id="GO:0045499">
    <property type="term" value="F:chemorepellent activity"/>
    <property type="evidence" value="ECO:0007669"/>
    <property type="project" value="TreeGrafter"/>
</dbReference>
<evidence type="ECO:0000259" key="13">
    <source>
        <dbReference type="PROSITE" id="PS51004"/>
    </source>
</evidence>
<dbReference type="Gene3D" id="2.130.10.10">
    <property type="entry name" value="YVTN repeat-like/Quinoprotein amine dehydrogenase"/>
    <property type="match status" value="1"/>
</dbReference>
<dbReference type="FunFam" id="2.20.100.10:FF:000007">
    <property type="entry name" value="Thrombospondin 1"/>
    <property type="match status" value="1"/>
</dbReference>
<dbReference type="InterPro" id="IPR057563">
    <property type="entry name" value="Sema5A/B-like_TSP-1"/>
</dbReference>